<dbReference type="GO" id="GO:0016758">
    <property type="term" value="F:hexosyltransferase activity"/>
    <property type="evidence" value="ECO:0007669"/>
    <property type="project" value="TreeGrafter"/>
</dbReference>
<evidence type="ECO:0000259" key="2">
    <source>
        <dbReference type="Pfam" id="PF13579"/>
    </source>
</evidence>
<gene>
    <name evidence="3" type="ORF">C5689_04665</name>
</gene>
<dbReference type="Pfam" id="PF13579">
    <property type="entry name" value="Glyco_trans_4_4"/>
    <property type="match status" value="1"/>
</dbReference>
<protein>
    <submittedName>
        <fullName evidence="3">Glycosyltransferase WbuB</fullName>
    </submittedName>
</protein>
<evidence type="ECO:0000313" key="4">
    <source>
        <dbReference type="Proteomes" id="UP000245137"/>
    </source>
</evidence>
<proteinExistence type="predicted"/>
<feature type="domain" description="Glycosyl transferase family 1" evidence="1">
    <location>
        <begin position="225"/>
        <end position="381"/>
    </location>
</feature>
<dbReference type="SUPFAM" id="SSF53756">
    <property type="entry name" value="UDP-Glycosyltransferase/glycogen phosphorylase"/>
    <property type="match status" value="1"/>
</dbReference>
<dbReference type="InterPro" id="IPR001296">
    <property type="entry name" value="Glyco_trans_1"/>
</dbReference>
<sequence>MRIMFFTHYYPPEVNAPASRTAEHARVWARSGHDVVVVTCAPNHPEGRLYPGHRNALYQSETVDGVRVVRVWTCIAANEGVMLRTINYLSYAASASLAMFWLGRPDVVVTTSPQFFCGLIGLVAQTFKRTPWVLEIRDLWPESIVAVGAIRKGVVVRCLEWLERIAYRRADRIVSVTESFVSHISSRCGTPEKISVIKNGADLTRFTPSEGASDVKRRLGLQNCFVAAYVGTHGMAHGLETVLDAAEILRDRPQIAFLLVGDGAARRHLQKIRDEKQLSNVVMLGQQPKEAMPGVWEAIDASLIVLRRDDLFRTVLPSKMFEAMAMRRPIILGVEGEACTLLEEAGAGVAITPESPEELAAAVMRLSQDRELAKRLGAAGYAHVRRHFDRAELAAKYIDVLNDAIATARSGARRRRVALERIADR</sequence>
<dbReference type="InterPro" id="IPR028098">
    <property type="entry name" value="Glyco_trans_4-like_N"/>
</dbReference>
<dbReference type="PANTHER" id="PTHR45947">
    <property type="entry name" value="SULFOQUINOVOSYL TRANSFERASE SQD2"/>
    <property type="match status" value="1"/>
</dbReference>
<comment type="caution">
    <text evidence="3">The sequence shown here is derived from an EMBL/GenBank/DDBJ whole genome shotgun (WGS) entry which is preliminary data.</text>
</comment>
<dbReference type="PANTHER" id="PTHR45947:SF3">
    <property type="entry name" value="SULFOQUINOVOSYL TRANSFERASE SQD2"/>
    <property type="match status" value="1"/>
</dbReference>
<feature type="domain" description="Glycosyltransferase subfamily 4-like N-terminal" evidence="2">
    <location>
        <begin position="17"/>
        <end position="200"/>
    </location>
</feature>
<organism evidence="3 4">
    <name type="scientific">Methylosinus sporium</name>
    <dbReference type="NCBI Taxonomy" id="428"/>
    <lineage>
        <taxon>Bacteria</taxon>
        <taxon>Pseudomonadati</taxon>
        <taxon>Pseudomonadota</taxon>
        <taxon>Alphaproteobacteria</taxon>
        <taxon>Hyphomicrobiales</taxon>
        <taxon>Methylocystaceae</taxon>
        <taxon>Methylosinus</taxon>
    </lineage>
</organism>
<evidence type="ECO:0000313" key="3">
    <source>
        <dbReference type="EMBL" id="PWB95155.1"/>
    </source>
</evidence>
<keyword evidence="3" id="KW-0808">Transferase</keyword>
<dbReference type="CDD" id="cd03794">
    <property type="entry name" value="GT4_WbuB-like"/>
    <property type="match status" value="1"/>
</dbReference>
<accession>A0A2U1SU74</accession>
<reference evidence="3 4" key="1">
    <citation type="journal article" date="2018" name="Appl. Microbiol. Biotechnol.">
        <title>Co-cultivation of the strictly anaerobic methanogen Methanosarcina barkeri with aerobic methanotrophs in an oxygen-limited membrane bioreactor.</title>
        <authorList>
            <person name="In 't Zandt M.H."/>
            <person name="van den Bosch T.J.M."/>
            <person name="Rijkers R."/>
            <person name="van Kessel M.A.H.J."/>
            <person name="Jetten M.S.M."/>
            <person name="Welte C.U."/>
        </authorList>
    </citation>
    <scope>NUCLEOTIDE SEQUENCE [LARGE SCALE GENOMIC DNA]</scope>
    <source>
        <strain evidence="3 4">DSM 17706</strain>
    </source>
</reference>
<evidence type="ECO:0000259" key="1">
    <source>
        <dbReference type="Pfam" id="PF00534"/>
    </source>
</evidence>
<dbReference type="Pfam" id="PF00534">
    <property type="entry name" value="Glycos_transf_1"/>
    <property type="match status" value="1"/>
</dbReference>
<dbReference type="InterPro" id="IPR050194">
    <property type="entry name" value="Glycosyltransferase_grp1"/>
</dbReference>
<dbReference type="OrthoDB" id="185319at2"/>
<keyword evidence="4" id="KW-1185">Reference proteome</keyword>
<name>A0A2U1SU74_METSR</name>
<dbReference type="AlphaFoldDB" id="A0A2U1SU74"/>
<dbReference type="EMBL" id="PUIV01000004">
    <property type="protein sequence ID" value="PWB95155.1"/>
    <property type="molecule type" value="Genomic_DNA"/>
</dbReference>
<dbReference type="Gene3D" id="3.40.50.2000">
    <property type="entry name" value="Glycogen Phosphorylase B"/>
    <property type="match status" value="2"/>
</dbReference>
<dbReference type="Proteomes" id="UP000245137">
    <property type="component" value="Unassembled WGS sequence"/>
</dbReference>